<evidence type="ECO:0000256" key="8">
    <source>
        <dbReference type="ARBA" id="ARBA00022833"/>
    </source>
</evidence>
<dbReference type="AlphaFoldDB" id="F8PII2"/>
<keyword evidence="6" id="KW-0863">Zinc-finger</keyword>
<keyword evidence="8" id="KW-0862">Zinc</keyword>
<dbReference type="HOGENOM" id="CLU_022048_7_4_1"/>
<dbReference type="Pfam" id="PF01485">
    <property type="entry name" value="IBR"/>
    <property type="match status" value="1"/>
</dbReference>
<evidence type="ECO:0000313" key="12">
    <source>
        <dbReference type="Proteomes" id="UP000008063"/>
    </source>
</evidence>
<dbReference type="Proteomes" id="UP000008063">
    <property type="component" value="Unassembled WGS sequence"/>
</dbReference>
<dbReference type="STRING" id="936435.F8PII2"/>
<dbReference type="InterPro" id="IPR002867">
    <property type="entry name" value="IBR_dom"/>
</dbReference>
<evidence type="ECO:0000256" key="2">
    <source>
        <dbReference type="ARBA" id="ARBA00012251"/>
    </source>
</evidence>
<evidence type="ECO:0000256" key="1">
    <source>
        <dbReference type="ARBA" id="ARBA00001798"/>
    </source>
</evidence>
<dbReference type="Gene3D" id="1.20.120.1750">
    <property type="match status" value="1"/>
</dbReference>
<reference evidence="12" key="1">
    <citation type="journal article" date="2011" name="Science">
        <title>The plant cell wall-decomposing machinery underlies the functional diversity of forest fungi.</title>
        <authorList>
            <person name="Eastwood D.C."/>
            <person name="Floudas D."/>
            <person name="Binder M."/>
            <person name="Majcherczyk A."/>
            <person name="Schneider P."/>
            <person name="Aerts A."/>
            <person name="Asiegbu F.O."/>
            <person name="Baker S.E."/>
            <person name="Barry K."/>
            <person name="Bendiksby M."/>
            <person name="Blumentritt M."/>
            <person name="Coutinho P.M."/>
            <person name="Cullen D."/>
            <person name="de Vries R.P."/>
            <person name="Gathman A."/>
            <person name="Goodell B."/>
            <person name="Henrissat B."/>
            <person name="Ihrmark K."/>
            <person name="Kauserud H."/>
            <person name="Kohler A."/>
            <person name="LaButti K."/>
            <person name="Lapidus A."/>
            <person name="Lavin J.L."/>
            <person name="Lee Y.-H."/>
            <person name="Lindquist E."/>
            <person name="Lilly W."/>
            <person name="Lucas S."/>
            <person name="Morin E."/>
            <person name="Murat C."/>
            <person name="Oguiza J.A."/>
            <person name="Park J."/>
            <person name="Pisabarro A.G."/>
            <person name="Riley R."/>
            <person name="Rosling A."/>
            <person name="Salamov A."/>
            <person name="Schmidt O."/>
            <person name="Schmutz J."/>
            <person name="Skrede I."/>
            <person name="Stenlid J."/>
            <person name="Wiebenga A."/>
            <person name="Xie X."/>
            <person name="Kuees U."/>
            <person name="Hibbett D.S."/>
            <person name="Hoffmeister D."/>
            <person name="Hoegberg N."/>
            <person name="Martin F."/>
            <person name="Grigoriev I.V."/>
            <person name="Watkinson S.C."/>
        </authorList>
    </citation>
    <scope>NUCLEOTIDE SEQUENCE [LARGE SCALE GENOMIC DNA]</scope>
    <source>
        <strain evidence="12">strain S7.3</strain>
    </source>
</reference>
<dbReference type="GO" id="GO:0061630">
    <property type="term" value="F:ubiquitin protein ligase activity"/>
    <property type="evidence" value="ECO:0007669"/>
    <property type="project" value="UniProtKB-EC"/>
</dbReference>
<name>F8PII2_SERL3</name>
<dbReference type="InParanoid" id="F8PII2"/>
<feature type="region of interest" description="Disordered" evidence="9">
    <location>
        <begin position="246"/>
        <end position="267"/>
    </location>
</feature>
<dbReference type="EC" id="2.3.2.31" evidence="2"/>
<comment type="catalytic activity">
    <reaction evidence="1">
        <text>[E2 ubiquitin-conjugating enzyme]-S-ubiquitinyl-L-cysteine + [acceptor protein]-L-lysine = [E2 ubiquitin-conjugating enzyme]-L-cysteine + [acceptor protein]-N(6)-ubiquitinyl-L-lysine.</text>
        <dbReference type="EC" id="2.3.2.31"/>
    </reaction>
</comment>
<dbReference type="GO" id="GO:0016567">
    <property type="term" value="P:protein ubiquitination"/>
    <property type="evidence" value="ECO:0007669"/>
    <property type="project" value="InterPro"/>
</dbReference>
<evidence type="ECO:0000259" key="10">
    <source>
        <dbReference type="PROSITE" id="PS51873"/>
    </source>
</evidence>
<evidence type="ECO:0000256" key="5">
    <source>
        <dbReference type="ARBA" id="ARBA00022737"/>
    </source>
</evidence>
<dbReference type="InterPro" id="IPR031127">
    <property type="entry name" value="E3_UB_ligase_RBR"/>
</dbReference>
<keyword evidence="5" id="KW-0677">Repeat</keyword>
<dbReference type="GO" id="GO:0008270">
    <property type="term" value="F:zinc ion binding"/>
    <property type="evidence" value="ECO:0007669"/>
    <property type="project" value="UniProtKB-KW"/>
</dbReference>
<feature type="region of interest" description="Disordered" evidence="9">
    <location>
        <begin position="185"/>
        <end position="207"/>
    </location>
</feature>
<protein>
    <recommendedName>
        <fullName evidence="2">RBR-type E3 ubiquitin transferase</fullName>
        <ecNumber evidence="2">2.3.2.31</ecNumber>
    </recommendedName>
</protein>
<feature type="compositionally biased region" description="Low complexity" evidence="9">
    <location>
        <begin position="188"/>
        <end position="206"/>
    </location>
</feature>
<proteinExistence type="predicted"/>
<sequence>MVQHHLSATLLRTFQEKIVEFGALKRVYCAAPACSHFLGPLHEGFGGKTYTCKAPGCTMVTCGKCRGKYDGWLHSCQPDQTTEQVLTLSKRQGWAQCPGCAQMIELNMGCFHMTCRCRTEFCYVCTARWKSCRCPQWDETRLLAAAERRVDIQLGQAPRAAAQRQQPQALPVNQYADQLRRANVQVGQAPRTAAQRQQPQPLPANQHGDQLRARLETLRTLPVAHPRAVPARVEVRAPVAAPVNARPHTAAPGAATRTVRRTSGLQTQTDPWEAYRQELVREAMDDLRENHECAHTRWTYRRGGGRCENCNVHLPHYLFRCRGCQMMSCNRCRRNRL</sequence>
<keyword evidence="12" id="KW-1185">Reference proteome</keyword>
<dbReference type="EMBL" id="GL945475">
    <property type="protein sequence ID" value="EGO03353.1"/>
    <property type="molecule type" value="Genomic_DNA"/>
</dbReference>
<evidence type="ECO:0000256" key="6">
    <source>
        <dbReference type="ARBA" id="ARBA00022771"/>
    </source>
</evidence>
<keyword evidence="4" id="KW-0479">Metal-binding</keyword>
<dbReference type="PROSITE" id="PS51873">
    <property type="entry name" value="TRIAD"/>
    <property type="match status" value="1"/>
</dbReference>
<evidence type="ECO:0000313" key="11">
    <source>
        <dbReference type="EMBL" id="EGO03353.1"/>
    </source>
</evidence>
<feature type="domain" description="RING-type" evidence="10">
    <location>
        <begin position="1"/>
        <end position="138"/>
    </location>
</feature>
<dbReference type="CDD" id="cd22584">
    <property type="entry name" value="Rcat_RBR_unk"/>
    <property type="match status" value="1"/>
</dbReference>
<evidence type="ECO:0000256" key="4">
    <source>
        <dbReference type="ARBA" id="ARBA00022723"/>
    </source>
</evidence>
<evidence type="ECO:0000256" key="3">
    <source>
        <dbReference type="ARBA" id="ARBA00022679"/>
    </source>
</evidence>
<organism evidence="12">
    <name type="scientific">Serpula lacrymans var. lacrymans (strain S7.3)</name>
    <name type="common">Dry rot fungus</name>
    <dbReference type="NCBI Taxonomy" id="936435"/>
    <lineage>
        <taxon>Eukaryota</taxon>
        <taxon>Fungi</taxon>
        <taxon>Dikarya</taxon>
        <taxon>Basidiomycota</taxon>
        <taxon>Agaricomycotina</taxon>
        <taxon>Agaricomycetes</taxon>
        <taxon>Agaricomycetidae</taxon>
        <taxon>Boletales</taxon>
        <taxon>Coniophorineae</taxon>
        <taxon>Serpulaceae</taxon>
        <taxon>Serpula</taxon>
    </lineage>
</organism>
<evidence type="ECO:0000256" key="7">
    <source>
        <dbReference type="ARBA" id="ARBA00022786"/>
    </source>
</evidence>
<accession>F8PII2</accession>
<keyword evidence="7" id="KW-0833">Ubl conjugation pathway</keyword>
<dbReference type="InterPro" id="IPR044066">
    <property type="entry name" value="TRIAD_supradom"/>
</dbReference>
<gene>
    <name evidence="11" type="ORF">SERLA73DRAFT_119099</name>
</gene>
<evidence type="ECO:0000256" key="9">
    <source>
        <dbReference type="SAM" id="MobiDB-lite"/>
    </source>
</evidence>
<dbReference type="SUPFAM" id="SSF57850">
    <property type="entry name" value="RING/U-box"/>
    <property type="match status" value="1"/>
</dbReference>
<dbReference type="PANTHER" id="PTHR11685">
    <property type="entry name" value="RBR FAMILY RING FINGER AND IBR DOMAIN-CONTAINING"/>
    <property type="match status" value="1"/>
</dbReference>
<keyword evidence="3" id="KW-0808">Transferase</keyword>
<dbReference type="OrthoDB" id="9977870at2759"/>